<evidence type="ECO:0000313" key="3">
    <source>
        <dbReference type="EMBL" id="EIW80712.1"/>
    </source>
</evidence>
<organism evidence="3 4">
    <name type="scientific">Coniophora puteana (strain RWD-64-598)</name>
    <name type="common">Brown rot fungus</name>
    <dbReference type="NCBI Taxonomy" id="741705"/>
    <lineage>
        <taxon>Eukaryota</taxon>
        <taxon>Fungi</taxon>
        <taxon>Dikarya</taxon>
        <taxon>Basidiomycota</taxon>
        <taxon>Agaricomycotina</taxon>
        <taxon>Agaricomycetes</taxon>
        <taxon>Agaricomycetidae</taxon>
        <taxon>Boletales</taxon>
        <taxon>Coniophorineae</taxon>
        <taxon>Coniophoraceae</taxon>
        <taxon>Coniophora</taxon>
    </lineage>
</organism>
<evidence type="ECO:0000256" key="2">
    <source>
        <dbReference type="SAM" id="Phobius"/>
    </source>
</evidence>
<keyword evidence="2" id="KW-1133">Transmembrane helix</keyword>
<dbReference type="OrthoDB" id="5399848at2759"/>
<dbReference type="KEGG" id="cput:CONPUDRAFT_73774"/>
<protein>
    <submittedName>
        <fullName evidence="3">Uncharacterized protein</fullName>
    </submittedName>
</protein>
<evidence type="ECO:0000256" key="1">
    <source>
        <dbReference type="SAM" id="MobiDB-lite"/>
    </source>
</evidence>
<feature type="transmembrane region" description="Helical" evidence="2">
    <location>
        <begin position="47"/>
        <end position="66"/>
    </location>
</feature>
<keyword evidence="2" id="KW-0472">Membrane</keyword>
<feature type="transmembrane region" description="Helical" evidence="2">
    <location>
        <begin position="97"/>
        <end position="117"/>
    </location>
</feature>
<sequence>MVYIDASHRHPWYPHNTTQGICGERYGNSMPFASTSFGLPHTCFEDVILVPLASWIFLIIFALSFLRRGGSGPARTLHRIRYRSGKPGWSGRWSKTATGLSILYSFLVAATLLMNVLEVVRLRLAARGAGLLYFSLIVLLLVLVYMHIPLPYKQRLPLRVAFFTFFTLSLVFTSVKLATLEKLANIEPRTGTEYLNSDQRIDVETYLGLYAVEFLVESYRLLQLIRRSLEPEQSEQQEKREGQAADCDAEREGASGED</sequence>
<accession>A0A5M3MNH5</accession>
<feature type="region of interest" description="Disordered" evidence="1">
    <location>
        <begin position="230"/>
        <end position="258"/>
    </location>
</feature>
<keyword evidence="4" id="KW-1185">Reference proteome</keyword>
<dbReference type="Proteomes" id="UP000053558">
    <property type="component" value="Unassembled WGS sequence"/>
</dbReference>
<name>A0A5M3MNH5_CONPW</name>
<dbReference type="OMA" id="CNILMHT"/>
<feature type="compositionally biased region" description="Basic and acidic residues" evidence="1">
    <location>
        <begin position="236"/>
        <end position="258"/>
    </location>
</feature>
<proteinExistence type="predicted"/>
<comment type="caution">
    <text evidence="3">The sequence shown here is derived from an EMBL/GenBank/DDBJ whole genome shotgun (WGS) entry which is preliminary data.</text>
</comment>
<dbReference type="EMBL" id="JH711579">
    <property type="protein sequence ID" value="EIW80712.1"/>
    <property type="molecule type" value="Genomic_DNA"/>
</dbReference>
<dbReference type="AlphaFoldDB" id="A0A5M3MNH5"/>
<gene>
    <name evidence="3" type="ORF">CONPUDRAFT_73774</name>
</gene>
<dbReference type="RefSeq" id="XP_007769127.1">
    <property type="nucleotide sequence ID" value="XM_007770937.1"/>
</dbReference>
<dbReference type="GeneID" id="19209150"/>
<keyword evidence="2" id="KW-0812">Transmembrane</keyword>
<evidence type="ECO:0000313" key="4">
    <source>
        <dbReference type="Proteomes" id="UP000053558"/>
    </source>
</evidence>
<feature type="transmembrane region" description="Helical" evidence="2">
    <location>
        <begin position="160"/>
        <end position="179"/>
    </location>
</feature>
<reference evidence="4" key="1">
    <citation type="journal article" date="2012" name="Science">
        <title>The Paleozoic origin of enzymatic lignin decomposition reconstructed from 31 fungal genomes.</title>
        <authorList>
            <person name="Floudas D."/>
            <person name="Binder M."/>
            <person name="Riley R."/>
            <person name="Barry K."/>
            <person name="Blanchette R.A."/>
            <person name="Henrissat B."/>
            <person name="Martinez A.T."/>
            <person name="Otillar R."/>
            <person name="Spatafora J.W."/>
            <person name="Yadav J.S."/>
            <person name="Aerts A."/>
            <person name="Benoit I."/>
            <person name="Boyd A."/>
            <person name="Carlson A."/>
            <person name="Copeland A."/>
            <person name="Coutinho P.M."/>
            <person name="de Vries R.P."/>
            <person name="Ferreira P."/>
            <person name="Findley K."/>
            <person name="Foster B."/>
            <person name="Gaskell J."/>
            <person name="Glotzer D."/>
            <person name="Gorecki P."/>
            <person name="Heitman J."/>
            <person name="Hesse C."/>
            <person name="Hori C."/>
            <person name="Igarashi K."/>
            <person name="Jurgens J.A."/>
            <person name="Kallen N."/>
            <person name="Kersten P."/>
            <person name="Kohler A."/>
            <person name="Kuees U."/>
            <person name="Kumar T.K.A."/>
            <person name="Kuo A."/>
            <person name="LaButti K."/>
            <person name="Larrondo L.F."/>
            <person name="Lindquist E."/>
            <person name="Ling A."/>
            <person name="Lombard V."/>
            <person name="Lucas S."/>
            <person name="Lundell T."/>
            <person name="Martin R."/>
            <person name="McLaughlin D.J."/>
            <person name="Morgenstern I."/>
            <person name="Morin E."/>
            <person name="Murat C."/>
            <person name="Nagy L.G."/>
            <person name="Nolan M."/>
            <person name="Ohm R.A."/>
            <person name="Patyshakuliyeva A."/>
            <person name="Rokas A."/>
            <person name="Ruiz-Duenas F.J."/>
            <person name="Sabat G."/>
            <person name="Salamov A."/>
            <person name="Samejima M."/>
            <person name="Schmutz J."/>
            <person name="Slot J.C."/>
            <person name="St John F."/>
            <person name="Stenlid J."/>
            <person name="Sun H."/>
            <person name="Sun S."/>
            <person name="Syed K."/>
            <person name="Tsang A."/>
            <person name="Wiebenga A."/>
            <person name="Young D."/>
            <person name="Pisabarro A."/>
            <person name="Eastwood D.C."/>
            <person name="Martin F."/>
            <person name="Cullen D."/>
            <person name="Grigoriev I.V."/>
            <person name="Hibbett D.S."/>
        </authorList>
    </citation>
    <scope>NUCLEOTIDE SEQUENCE [LARGE SCALE GENOMIC DNA]</scope>
    <source>
        <strain evidence="4">RWD-64-598 SS2</strain>
    </source>
</reference>
<feature type="transmembrane region" description="Helical" evidence="2">
    <location>
        <begin position="129"/>
        <end position="148"/>
    </location>
</feature>